<evidence type="ECO:0000256" key="3">
    <source>
        <dbReference type="ARBA" id="ARBA00022837"/>
    </source>
</evidence>
<comment type="caution">
    <text evidence="5">The sequence shown here is derived from an EMBL/GenBank/DDBJ whole genome shotgun (WGS) entry which is preliminary data.</text>
</comment>
<dbReference type="InterPro" id="IPR002048">
    <property type="entry name" value="EF_hand_dom"/>
</dbReference>
<evidence type="ECO:0000313" key="6">
    <source>
        <dbReference type="Proteomes" id="UP000807504"/>
    </source>
</evidence>
<dbReference type="Pfam" id="PF13499">
    <property type="entry name" value="EF-hand_7"/>
    <property type="match status" value="1"/>
</dbReference>
<feature type="domain" description="EF-hand" evidence="4">
    <location>
        <begin position="227"/>
        <end position="262"/>
    </location>
</feature>
<dbReference type="Pfam" id="PF00036">
    <property type="entry name" value="EF-hand_1"/>
    <property type="match status" value="1"/>
</dbReference>
<evidence type="ECO:0000256" key="1">
    <source>
        <dbReference type="ARBA" id="ARBA00022723"/>
    </source>
</evidence>
<dbReference type="AlphaFoldDB" id="A0A8T0F0R4"/>
<dbReference type="CDD" id="cd00051">
    <property type="entry name" value="EFh"/>
    <property type="match status" value="2"/>
</dbReference>
<dbReference type="PROSITE" id="PS00018">
    <property type="entry name" value="EF_HAND_1"/>
    <property type="match status" value="3"/>
</dbReference>
<keyword evidence="2" id="KW-0677">Repeat</keyword>
<gene>
    <name evidence="5" type="ORF">HNY73_010090</name>
</gene>
<reference evidence="5" key="2">
    <citation type="submission" date="2020-06" db="EMBL/GenBank/DDBJ databases">
        <authorList>
            <person name="Sheffer M."/>
        </authorList>
    </citation>
    <scope>NUCLEOTIDE SEQUENCE</scope>
</reference>
<keyword evidence="6" id="KW-1185">Reference proteome</keyword>
<dbReference type="Gene3D" id="1.10.238.10">
    <property type="entry name" value="EF-hand"/>
    <property type="match status" value="1"/>
</dbReference>
<evidence type="ECO:0000313" key="5">
    <source>
        <dbReference type="EMBL" id="KAF8784411.1"/>
    </source>
</evidence>
<dbReference type="PANTHER" id="PTHR23055:SF167">
    <property type="entry name" value="EF-HAND DOMAIN-CONTAINING PROTEIN"/>
    <property type="match status" value="1"/>
</dbReference>
<dbReference type="PANTHER" id="PTHR23055">
    <property type="entry name" value="CALCIUM BINDING PROTEINS"/>
    <property type="match status" value="1"/>
</dbReference>
<evidence type="ECO:0000256" key="2">
    <source>
        <dbReference type="ARBA" id="ARBA00022737"/>
    </source>
</evidence>
<dbReference type="GO" id="GO:0005509">
    <property type="term" value="F:calcium ion binding"/>
    <property type="evidence" value="ECO:0007669"/>
    <property type="project" value="InterPro"/>
</dbReference>
<dbReference type="InterPro" id="IPR028846">
    <property type="entry name" value="Recoverin"/>
</dbReference>
<accession>A0A8T0F0R4</accession>
<dbReference type="InterPro" id="IPR018247">
    <property type="entry name" value="EF_Hand_1_Ca_BS"/>
</dbReference>
<proteinExistence type="predicted"/>
<dbReference type="InterPro" id="IPR011992">
    <property type="entry name" value="EF-hand-dom_pair"/>
</dbReference>
<dbReference type="Proteomes" id="UP000807504">
    <property type="component" value="Unassembled WGS sequence"/>
</dbReference>
<dbReference type="PROSITE" id="PS50222">
    <property type="entry name" value="EF_HAND_2"/>
    <property type="match status" value="3"/>
</dbReference>
<evidence type="ECO:0000259" key="4">
    <source>
        <dbReference type="PROSITE" id="PS50222"/>
    </source>
</evidence>
<name>A0A8T0F0R4_ARGBR</name>
<feature type="domain" description="EF-hand" evidence="4">
    <location>
        <begin position="179"/>
        <end position="214"/>
    </location>
</feature>
<sequence length="273" mass="31772">MHKEESIHEDQISNASDDVTEGNFSAYFDDDPMGAGVSIYSVYQRLIRFIRRTWGRRTHDNSDDIEMTFVRSKPQRIEALCRITKFSKNELKLIYQGFKQDVMTVEVNFSKDIFPWNRGDDLLYYLKSFLYLRIWIILGQDEDASQYAHYVFKAFDHDGSGTINFQEFVLGLSTISRGSPTEKLQWTFNLYDINGDGCITREEMREIINSIYNLLGRFTEPSVSAEATRDHADRVFDKLDLNKDGIVTFDEFLETCLHDENITKSLNLLDTVL</sequence>
<keyword evidence="3" id="KW-0106">Calcium</keyword>
<protein>
    <submittedName>
        <fullName evidence="5">Calsenilin like protein</fullName>
    </submittedName>
</protein>
<organism evidence="5 6">
    <name type="scientific">Argiope bruennichi</name>
    <name type="common">Wasp spider</name>
    <name type="synonym">Aranea bruennichi</name>
    <dbReference type="NCBI Taxonomy" id="94029"/>
    <lineage>
        <taxon>Eukaryota</taxon>
        <taxon>Metazoa</taxon>
        <taxon>Ecdysozoa</taxon>
        <taxon>Arthropoda</taxon>
        <taxon>Chelicerata</taxon>
        <taxon>Arachnida</taxon>
        <taxon>Araneae</taxon>
        <taxon>Araneomorphae</taxon>
        <taxon>Entelegynae</taxon>
        <taxon>Araneoidea</taxon>
        <taxon>Araneidae</taxon>
        <taxon>Argiope</taxon>
    </lineage>
</organism>
<dbReference type="SUPFAM" id="SSF47473">
    <property type="entry name" value="EF-hand"/>
    <property type="match status" value="1"/>
</dbReference>
<dbReference type="SMART" id="SM00054">
    <property type="entry name" value="EFh"/>
    <property type="match status" value="3"/>
</dbReference>
<reference evidence="5" key="1">
    <citation type="journal article" date="2020" name="bioRxiv">
        <title>Chromosome-level reference genome of the European wasp spider Argiope bruennichi: a resource for studies on range expansion and evolutionary adaptation.</title>
        <authorList>
            <person name="Sheffer M.M."/>
            <person name="Hoppe A."/>
            <person name="Krehenwinkel H."/>
            <person name="Uhl G."/>
            <person name="Kuss A.W."/>
            <person name="Jensen L."/>
            <person name="Jensen C."/>
            <person name="Gillespie R.G."/>
            <person name="Hoff K.J."/>
            <person name="Prost S."/>
        </authorList>
    </citation>
    <scope>NUCLEOTIDE SEQUENCE</scope>
</reference>
<feature type="domain" description="EF-hand" evidence="4">
    <location>
        <begin position="143"/>
        <end position="178"/>
    </location>
</feature>
<dbReference type="EMBL" id="JABXBU010000030">
    <property type="protein sequence ID" value="KAF8784411.1"/>
    <property type="molecule type" value="Genomic_DNA"/>
</dbReference>
<keyword evidence="1" id="KW-0479">Metal-binding</keyword>